<name>A0ABM3HVT5_9MYRT</name>
<keyword evidence="4" id="KW-1185">Reference proteome</keyword>
<feature type="compositionally biased region" description="Low complexity" evidence="2">
    <location>
        <begin position="131"/>
        <end position="148"/>
    </location>
</feature>
<organism evidence="4 5">
    <name type="scientific">Rhodamnia argentea</name>
    <dbReference type="NCBI Taxonomy" id="178133"/>
    <lineage>
        <taxon>Eukaryota</taxon>
        <taxon>Viridiplantae</taxon>
        <taxon>Streptophyta</taxon>
        <taxon>Embryophyta</taxon>
        <taxon>Tracheophyta</taxon>
        <taxon>Spermatophyta</taxon>
        <taxon>Magnoliopsida</taxon>
        <taxon>eudicotyledons</taxon>
        <taxon>Gunneridae</taxon>
        <taxon>Pentapetalae</taxon>
        <taxon>rosids</taxon>
        <taxon>malvids</taxon>
        <taxon>Myrtales</taxon>
        <taxon>Myrtaceae</taxon>
        <taxon>Myrtoideae</taxon>
        <taxon>Myrteae</taxon>
        <taxon>Australasian group</taxon>
        <taxon>Rhodamnia</taxon>
    </lineage>
</organism>
<feature type="region of interest" description="Disordered" evidence="2">
    <location>
        <begin position="126"/>
        <end position="156"/>
    </location>
</feature>
<dbReference type="PANTHER" id="PTHR15503:SF45">
    <property type="entry name" value="RNA-DIRECTED DNA POLYMERASE HOMOLOG"/>
    <property type="match status" value="1"/>
</dbReference>
<sequence>MVENPEDKAGRFRDRPRPEIREVLLPFNLKDYNELYERARLVERGINERAATASSRFARARRDIRQGKRSMPGSVTSIPPNRAGAITKPTYYQNEDCRICHRRHRPGPCPMRIGACFGCGQTGHQVRDCPQRQGSRPQGGQPGGSAPRNTRNRPPAQGRMFAVTRDTANDSPTVTGTVLLHNQAAYALFDLGATHSFVAEQLVKLVDLETKSLDTTYRISTPLQDSVVVAVGCPGCKPVVSGREDRIDLIMLEMYDFDLIVGIDWLKKQRAIVDCHRKVIQFNPQDSASFEFVGNRGGTSTTMISSLEATRLLEDGCYGYLASVVDTSIEEPKLEDIPIVQEFPDVFPKELSGLPP</sequence>
<dbReference type="PROSITE" id="PS50158">
    <property type="entry name" value="ZF_CCHC"/>
    <property type="match status" value="1"/>
</dbReference>
<keyword evidence="1" id="KW-0479">Metal-binding</keyword>
<dbReference type="InterPro" id="IPR021109">
    <property type="entry name" value="Peptidase_aspartic_dom_sf"/>
</dbReference>
<evidence type="ECO:0000313" key="4">
    <source>
        <dbReference type="Proteomes" id="UP000827889"/>
    </source>
</evidence>
<evidence type="ECO:0000313" key="5">
    <source>
        <dbReference type="RefSeq" id="XP_048140712.1"/>
    </source>
</evidence>
<dbReference type="CDD" id="cd00303">
    <property type="entry name" value="retropepsin_like"/>
    <property type="match status" value="1"/>
</dbReference>
<dbReference type="InterPro" id="IPR032567">
    <property type="entry name" value="RTL1-rel"/>
</dbReference>
<dbReference type="InterPro" id="IPR001878">
    <property type="entry name" value="Znf_CCHC"/>
</dbReference>
<gene>
    <name evidence="5" type="primary">LOC125316430</name>
</gene>
<dbReference type="PANTHER" id="PTHR15503">
    <property type="entry name" value="LDOC1 RELATED"/>
    <property type="match status" value="1"/>
</dbReference>
<keyword evidence="1" id="KW-0862">Zinc</keyword>
<proteinExistence type="predicted"/>
<accession>A0ABM3HVT5</accession>
<dbReference type="Gene3D" id="2.40.70.10">
    <property type="entry name" value="Acid Proteases"/>
    <property type="match status" value="1"/>
</dbReference>
<keyword evidence="1" id="KW-0863">Zinc-finger</keyword>
<dbReference type="Proteomes" id="UP000827889">
    <property type="component" value="Chromosome 9"/>
</dbReference>
<dbReference type="Gene3D" id="4.10.60.10">
    <property type="entry name" value="Zinc finger, CCHC-type"/>
    <property type="match status" value="1"/>
</dbReference>
<dbReference type="GeneID" id="125316430"/>
<dbReference type="Pfam" id="PF00098">
    <property type="entry name" value="zf-CCHC"/>
    <property type="match status" value="1"/>
</dbReference>
<dbReference type="RefSeq" id="XP_048140712.1">
    <property type="nucleotide sequence ID" value="XM_048284755.1"/>
</dbReference>
<dbReference type="Pfam" id="PF08284">
    <property type="entry name" value="RVP_2"/>
    <property type="match status" value="1"/>
</dbReference>
<feature type="region of interest" description="Disordered" evidence="2">
    <location>
        <begin position="53"/>
        <end position="87"/>
    </location>
</feature>
<feature type="domain" description="CCHC-type" evidence="3">
    <location>
        <begin position="116"/>
        <end position="131"/>
    </location>
</feature>
<evidence type="ECO:0000259" key="3">
    <source>
        <dbReference type="PROSITE" id="PS50158"/>
    </source>
</evidence>
<protein>
    <submittedName>
        <fullName evidence="5">Uncharacterized protein LOC125316430</fullName>
    </submittedName>
</protein>
<evidence type="ECO:0000256" key="1">
    <source>
        <dbReference type="PROSITE-ProRule" id="PRU00047"/>
    </source>
</evidence>
<evidence type="ECO:0000256" key="2">
    <source>
        <dbReference type="SAM" id="MobiDB-lite"/>
    </source>
</evidence>
<reference evidence="5" key="1">
    <citation type="submission" date="2025-08" db="UniProtKB">
        <authorList>
            <consortium name="RefSeq"/>
        </authorList>
    </citation>
    <scope>IDENTIFICATION</scope>
    <source>
        <tissue evidence="5">Leaf</tissue>
    </source>
</reference>
<dbReference type="SMART" id="SM00343">
    <property type="entry name" value="ZnF_C2HC"/>
    <property type="match status" value="1"/>
</dbReference>